<evidence type="ECO:0000256" key="1">
    <source>
        <dbReference type="SAM" id="Phobius"/>
    </source>
</evidence>
<sequence>MKFDSNITLTIVGTLIVAAGAYWYFFTGTGTDAPLTTDASQNAAQVHFQTLIAQLPASFDTAIFSEPNFLVLVDITVPIEPENSGRIDPFAPFFR</sequence>
<protein>
    <submittedName>
        <fullName evidence="2">Uncharacterized protein</fullName>
    </submittedName>
</protein>
<keyword evidence="1" id="KW-1133">Transmembrane helix</keyword>
<gene>
    <name evidence="2" type="ORF">A3A36_00490</name>
</gene>
<keyword evidence="1" id="KW-0812">Transmembrane</keyword>
<name>A0A1F6EYA0_9BACT</name>
<feature type="transmembrane region" description="Helical" evidence="1">
    <location>
        <begin position="7"/>
        <end position="26"/>
    </location>
</feature>
<evidence type="ECO:0000313" key="3">
    <source>
        <dbReference type="Proteomes" id="UP000178811"/>
    </source>
</evidence>
<dbReference type="Proteomes" id="UP000178811">
    <property type="component" value="Unassembled WGS sequence"/>
</dbReference>
<keyword evidence="1" id="KW-0472">Membrane</keyword>
<evidence type="ECO:0000313" key="2">
    <source>
        <dbReference type="EMBL" id="OGG78522.1"/>
    </source>
</evidence>
<dbReference type="AlphaFoldDB" id="A0A1F6EYA0"/>
<reference evidence="2 3" key="1">
    <citation type="journal article" date="2016" name="Nat. Commun.">
        <title>Thousands of microbial genomes shed light on interconnected biogeochemical processes in an aquifer system.</title>
        <authorList>
            <person name="Anantharaman K."/>
            <person name="Brown C.T."/>
            <person name="Hug L.A."/>
            <person name="Sharon I."/>
            <person name="Castelle C.J."/>
            <person name="Probst A.J."/>
            <person name="Thomas B.C."/>
            <person name="Singh A."/>
            <person name="Wilkins M.J."/>
            <person name="Karaoz U."/>
            <person name="Brodie E.L."/>
            <person name="Williams K.H."/>
            <person name="Hubbard S.S."/>
            <person name="Banfield J.F."/>
        </authorList>
    </citation>
    <scope>NUCLEOTIDE SEQUENCE [LARGE SCALE GENOMIC DNA]</scope>
</reference>
<comment type="caution">
    <text evidence="2">The sequence shown here is derived from an EMBL/GenBank/DDBJ whole genome shotgun (WGS) entry which is preliminary data.</text>
</comment>
<dbReference type="EMBL" id="MFLW01000006">
    <property type="protein sequence ID" value="OGG78522.1"/>
    <property type="molecule type" value="Genomic_DNA"/>
</dbReference>
<organism evidence="2 3">
    <name type="scientific">Candidatus Kaiserbacteria bacterium RIFCSPLOWO2_01_FULL_52_12b</name>
    <dbReference type="NCBI Taxonomy" id="1798509"/>
    <lineage>
        <taxon>Bacteria</taxon>
        <taxon>Candidatus Kaiseribacteriota</taxon>
    </lineage>
</organism>
<proteinExistence type="predicted"/>
<accession>A0A1F6EYA0</accession>